<dbReference type="FunFam" id="2.40.160.120:FF:000001">
    <property type="entry name" value="Oxysterol-binding protein"/>
    <property type="match status" value="1"/>
</dbReference>
<dbReference type="InterPro" id="IPR000648">
    <property type="entry name" value="Oxysterol-bd"/>
</dbReference>
<proteinExistence type="inferred from homology"/>
<evidence type="ECO:0000256" key="2">
    <source>
        <dbReference type="ARBA" id="ARBA00022448"/>
    </source>
</evidence>
<dbReference type="PROSITE" id="PS01013">
    <property type="entry name" value="OSBP"/>
    <property type="match status" value="1"/>
</dbReference>
<sequence>MQDSSHAASRPGDRPIGHTSAASVVTSSEIHFTLKLLEALAPLSATGSSPADLKSQLDAIDAIIGQLYPPGKPTPTYHFGSPLHLTIPISSPAVLNHVITTHVLSHSPSIQPPLGHLWPATLSQPSQESPLHVASRLGLHSAVDALFRCPEIDDTQADAKGRWAEEVARGEEVRAVFQAHRTAHAALLTSTLHRYARSGNTPGILALFAKGRGSGYIERGWVDVNGVLDGGGEETVLHLAAKRDDLLLVEWVLASGGDPGVRDRKRRRPADLVPKGGRCKKVLPPAPEKPLAQSLLPTGLISRASRPSSHSTPAQSRPTSPPRNPAPMPTPTPILNNLPAALFTTPAPAPGGTGPTMRGTLSKYTNVAQGYKPRYFVVERGILSYYRTAQEYPVSCRGSVELSSTDIGVDTGGDRCRFWCVVKGKGGGGYHMRARSEVEAKKWVWTLMQAKRWALDTQASRDSLEHSNLRNTAVSATDGDADDLAEEELEKELERAGETLVGMGVKRHGLSASLGSIDSAEKSERDDGEANPRLSFSGGGEGETTNSRQLSPAGSPVASTKELQEQLSAPSVGLGARSGSQMSVASGLTPSPRQDNMLDRHPSHHPDDYAAFLSSLSLHLDVHARLIESILAKISEAEREDMQGMAEDSLAAVRHVAGTMARKAEEREKIWRKKWKMERESRKRWEEVVSNIVGGMTHEEGGTESEREQPSADAGIQLRVPNASSSGGAIDASSTSENTTVVASSVNTKGSSDADVKGRSSWEDDRMDDSDNEEEFFDAEEGNQRDVTRGSRSNAVIETIMGFSKMSEADLKGRSSTTSQSTSKRLGRSSFPREATRPASQLSEGVVPVIQNGNSSVVTTLPFVKEEELRESSIGYPDPSMYRKRLPLDPTKPKPTLNVWSFIKSAIGKDLTKVTLPVFFNEPLSLLQRLSEDLEYTQLLAVAGRIGRCAGCAPNPNPRDPNDPAEKMAAFLGLKMAELERLEGEEARLLRVMLVGGFGMSSYSSTVGRVGKPFNPLLGETFEVVRQDLGMRYIAEQVCHHPPISACYCDSTDYCFWTEVNVKSRFWGTSLEIHPLGFCHARLPVYGKPTSEKDTSLPVVDSEHYSWRKVSSCVHNLIYGSLWIDHTGDLTVHNHRTGDECTITFKPNKSSSKISEKLPGNCELTGEAKTGDGRLGFVLRGRWDGQLDASPVVMLKSEAFLRGPVTVFKKFPYPPDPTKANFFNFTKFAIELNDLPKTLAEYLPKSDCRFRPDQLRMERGEWDDSTVWKDIMENAQRFRRHQWIKDFETSFIVNAPPGREMEPKSIGEPYWRPRWFQRTIEPDTGEEHWLFTGQYWRHRQEASNGGTWPSYMIDPFVIPDEVAEKYGLQTSTK</sequence>
<dbReference type="InterPro" id="IPR018494">
    <property type="entry name" value="Oxysterol-bd_CS"/>
</dbReference>
<dbReference type="GO" id="GO:0030011">
    <property type="term" value="P:maintenance of cell polarity"/>
    <property type="evidence" value="ECO:0007669"/>
    <property type="project" value="TreeGrafter"/>
</dbReference>
<dbReference type="PANTHER" id="PTHR10972:SF205">
    <property type="entry name" value="OXYSTEROL-BINDING PROTEIN 1"/>
    <property type="match status" value="1"/>
</dbReference>
<feature type="repeat" description="ANK" evidence="6">
    <location>
        <begin position="232"/>
        <end position="264"/>
    </location>
</feature>
<dbReference type="SUPFAM" id="SSF50729">
    <property type="entry name" value="PH domain-like"/>
    <property type="match status" value="1"/>
</dbReference>
<dbReference type="InterPro" id="IPR002110">
    <property type="entry name" value="Ankyrin_rpt"/>
</dbReference>
<evidence type="ECO:0000256" key="6">
    <source>
        <dbReference type="PROSITE-ProRule" id="PRU00023"/>
    </source>
</evidence>
<dbReference type="STRING" id="1344416.A0A139AY59"/>
<feature type="region of interest" description="Disordered" evidence="8">
    <location>
        <begin position="719"/>
        <end position="793"/>
    </location>
</feature>
<dbReference type="GO" id="GO:0097038">
    <property type="term" value="C:perinuclear endoplasmic reticulum"/>
    <property type="evidence" value="ECO:0007669"/>
    <property type="project" value="TreeGrafter"/>
</dbReference>
<dbReference type="EMBL" id="KQ965733">
    <property type="protein sequence ID" value="KXS21385.1"/>
    <property type="molecule type" value="Genomic_DNA"/>
</dbReference>
<dbReference type="OrthoDB" id="1854502at2759"/>
<dbReference type="Gene3D" id="2.40.160.120">
    <property type="match status" value="1"/>
</dbReference>
<dbReference type="GO" id="GO:0032934">
    <property type="term" value="F:sterol binding"/>
    <property type="evidence" value="ECO:0007669"/>
    <property type="project" value="TreeGrafter"/>
</dbReference>
<evidence type="ECO:0000256" key="8">
    <source>
        <dbReference type="SAM" id="MobiDB-lite"/>
    </source>
</evidence>
<evidence type="ECO:0000256" key="4">
    <source>
        <dbReference type="ARBA" id="ARBA00023055"/>
    </source>
</evidence>
<keyword evidence="6" id="KW-0040">ANK repeat</keyword>
<dbReference type="Gene3D" id="2.30.29.30">
    <property type="entry name" value="Pleckstrin-homology domain (PH domain)/Phosphotyrosine-binding domain (PTB)"/>
    <property type="match status" value="1"/>
</dbReference>
<evidence type="ECO:0000256" key="5">
    <source>
        <dbReference type="ARBA" id="ARBA00023121"/>
    </source>
</evidence>
<dbReference type="PROSITE" id="PS50003">
    <property type="entry name" value="PH_DOMAIN"/>
    <property type="match status" value="1"/>
</dbReference>
<feature type="region of interest" description="Disordered" evidence="8">
    <location>
        <begin position="516"/>
        <end position="603"/>
    </location>
</feature>
<feature type="region of interest" description="Disordered" evidence="8">
    <location>
        <begin position="258"/>
        <end position="338"/>
    </location>
</feature>
<dbReference type="Proteomes" id="UP000070544">
    <property type="component" value="Unassembled WGS sequence"/>
</dbReference>
<feature type="compositionally biased region" description="Polar residues" evidence="8">
    <location>
        <begin position="543"/>
        <end position="552"/>
    </location>
</feature>
<feature type="compositionally biased region" description="Polar residues" evidence="8">
    <location>
        <begin position="305"/>
        <end position="317"/>
    </location>
</feature>
<organism evidence="10 11">
    <name type="scientific">Gonapodya prolifera (strain JEL478)</name>
    <name type="common">Monoblepharis prolifera</name>
    <dbReference type="NCBI Taxonomy" id="1344416"/>
    <lineage>
        <taxon>Eukaryota</taxon>
        <taxon>Fungi</taxon>
        <taxon>Fungi incertae sedis</taxon>
        <taxon>Chytridiomycota</taxon>
        <taxon>Chytridiomycota incertae sedis</taxon>
        <taxon>Monoblepharidomycetes</taxon>
        <taxon>Monoblepharidales</taxon>
        <taxon>Gonapodyaceae</taxon>
        <taxon>Gonapodya</taxon>
    </lineage>
</organism>
<dbReference type="InterPro" id="IPR001849">
    <property type="entry name" value="PH_domain"/>
</dbReference>
<keyword evidence="11" id="KW-1185">Reference proteome</keyword>
<feature type="compositionally biased region" description="Polar residues" evidence="8">
    <location>
        <begin position="578"/>
        <end position="594"/>
    </location>
</feature>
<dbReference type="GO" id="GO:0006897">
    <property type="term" value="P:endocytosis"/>
    <property type="evidence" value="ECO:0007669"/>
    <property type="project" value="TreeGrafter"/>
</dbReference>
<evidence type="ECO:0000256" key="7">
    <source>
        <dbReference type="RuleBase" id="RU003844"/>
    </source>
</evidence>
<feature type="compositionally biased region" description="Basic and acidic residues" evidence="8">
    <location>
        <begin position="519"/>
        <end position="530"/>
    </location>
</feature>
<keyword evidence="2" id="KW-0813">Transport</keyword>
<gene>
    <name evidence="10" type="ORF">M427DRAFT_51603</name>
</gene>
<dbReference type="GO" id="GO:0006887">
    <property type="term" value="P:exocytosis"/>
    <property type="evidence" value="ECO:0007669"/>
    <property type="project" value="TreeGrafter"/>
</dbReference>
<dbReference type="Gene3D" id="1.25.40.20">
    <property type="entry name" value="Ankyrin repeat-containing domain"/>
    <property type="match status" value="1"/>
</dbReference>
<dbReference type="GO" id="GO:0034727">
    <property type="term" value="P:piecemeal microautophagy of the nucleus"/>
    <property type="evidence" value="ECO:0007669"/>
    <property type="project" value="TreeGrafter"/>
</dbReference>
<evidence type="ECO:0000313" key="11">
    <source>
        <dbReference type="Proteomes" id="UP000070544"/>
    </source>
</evidence>
<dbReference type="SUPFAM" id="SSF144000">
    <property type="entry name" value="Oxysterol-binding protein-like"/>
    <property type="match status" value="1"/>
</dbReference>
<dbReference type="GO" id="GO:0005829">
    <property type="term" value="C:cytosol"/>
    <property type="evidence" value="ECO:0007669"/>
    <property type="project" value="TreeGrafter"/>
</dbReference>
<dbReference type="InterPro" id="IPR036770">
    <property type="entry name" value="Ankyrin_rpt-contain_sf"/>
</dbReference>
<feature type="compositionally biased region" description="Basic and acidic residues" evidence="8">
    <location>
        <begin position="752"/>
        <end position="764"/>
    </location>
</feature>
<feature type="compositionally biased region" description="Pro residues" evidence="8">
    <location>
        <begin position="319"/>
        <end position="332"/>
    </location>
</feature>
<dbReference type="PROSITE" id="PS50088">
    <property type="entry name" value="ANK_REPEAT"/>
    <property type="match status" value="1"/>
</dbReference>
<accession>A0A139AY59</accession>
<dbReference type="Pfam" id="PF00169">
    <property type="entry name" value="PH"/>
    <property type="match status" value="1"/>
</dbReference>
<keyword evidence="4" id="KW-0445">Lipid transport</keyword>
<dbReference type="SMART" id="SM00233">
    <property type="entry name" value="PH"/>
    <property type="match status" value="1"/>
</dbReference>
<feature type="compositionally biased region" description="Low complexity" evidence="8">
    <location>
        <begin position="723"/>
        <end position="736"/>
    </location>
</feature>
<feature type="domain" description="PH" evidence="9">
    <location>
        <begin position="354"/>
        <end position="452"/>
    </location>
</feature>
<dbReference type="PANTHER" id="PTHR10972">
    <property type="entry name" value="OXYSTEROL-BINDING PROTEIN-RELATED"/>
    <property type="match status" value="1"/>
</dbReference>
<keyword evidence="3" id="KW-0597">Phosphoprotein</keyword>
<name>A0A139AY59_GONPJ</name>
<dbReference type="SUPFAM" id="SSF48403">
    <property type="entry name" value="Ankyrin repeat"/>
    <property type="match status" value="1"/>
</dbReference>
<evidence type="ECO:0000259" key="9">
    <source>
        <dbReference type="PROSITE" id="PS50003"/>
    </source>
</evidence>
<evidence type="ECO:0000256" key="3">
    <source>
        <dbReference type="ARBA" id="ARBA00022553"/>
    </source>
</evidence>
<feature type="compositionally biased region" description="Polar residues" evidence="8">
    <location>
        <begin position="737"/>
        <end position="751"/>
    </location>
</feature>
<dbReference type="InterPro" id="IPR011993">
    <property type="entry name" value="PH-like_dom_sf"/>
</dbReference>
<dbReference type="Pfam" id="PF01237">
    <property type="entry name" value="Oxysterol_BP"/>
    <property type="match status" value="2"/>
</dbReference>
<comment type="similarity">
    <text evidence="1 7">Belongs to the OSBP family.</text>
</comment>
<dbReference type="GO" id="GO:0120009">
    <property type="term" value="P:intermembrane lipid transfer"/>
    <property type="evidence" value="ECO:0007669"/>
    <property type="project" value="UniProtKB-ARBA"/>
</dbReference>
<reference evidence="10 11" key="1">
    <citation type="journal article" date="2015" name="Genome Biol. Evol.">
        <title>Phylogenomic analyses indicate that early fungi evolved digesting cell walls of algal ancestors of land plants.</title>
        <authorList>
            <person name="Chang Y."/>
            <person name="Wang S."/>
            <person name="Sekimoto S."/>
            <person name="Aerts A.L."/>
            <person name="Choi C."/>
            <person name="Clum A."/>
            <person name="LaButti K.M."/>
            <person name="Lindquist E.A."/>
            <person name="Yee Ngan C."/>
            <person name="Ohm R.A."/>
            <person name="Salamov A.A."/>
            <person name="Grigoriev I.V."/>
            <person name="Spatafora J.W."/>
            <person name="Berbee M.L."/>
        </authorList>
    </citation>
    <scope>NUCLEOTIDE SEQUENCE [LARGE SCALE GENOMIC DNA]</scope>
    <source>
        <strain evidence="10 11">JEL478</strain>
    </source>
</reference>
<dbReference type="GO" id="GO:0005635">
    <property type="term" value="C:nuclear envelope"/>
    <property type="evidence" value="ECO:0007669"/>
    <property type="project" value="TreeGrafter"/>
</dbReference>
<dbReference type="InterPro" id="IPR037239">
    <property type="entry name" value="OSBP_sf"/>
</dbReference>
<evidence type="ECO:0000313" key="10">
    <source>
        <dbReference type="EMBL" id="KXS21385.1"/>
    </source>
</evidence>
<evidence type="ECO:0000256" key="1">
    <source>
        <dbReference type="ARBA" id="ARBA00008842"/>
    </source>
</evidence>
<feature type="region of interest" description="Disordered" evidence="8">
    <location>
        <begin position="807"/>
        <end position="842"/>
    </location>
</feature>
<feature type="compositionally biased region" description="Acidic residues" evidence="8">
    <location>
        <begin position="765"/>
        <end position="781"/>
    </location>
</feature>
<protein>
    <recommendedName>
        <fullName evidence="9">PH domain-containing protein</fullName>
    </recommendedName>
</protein>
<keyword evidence="5" id="KW-0446">Lipid-binding</keyword>
<dbReference type="GO" id="GO:0005886">
    <property type="term" value="C:plasma membrane"/>
    <property type="evidence" value="ECO:0007669"/>
    <property type="project" value="TreeGrafter"/>
</dbReference>